<name>A0A553IBG4_9PEZI</name>
<dbReference type="EMBL" id="VFLP01000005">
    <property type="protein sequence ID" value="TRX97544.1"/>
    <property type="molecule type" value="Genomic_DNA"/>
</dbReference>
<keyword evidence="2" id="KW-1185">Reference proteome</keyword>
<protein>
    <submittedName>
        <fullName evidence="1">Uncharacterized protein</fullName>
    </submittedName>
</protein>
<evidence type="ECO:0000313" key="1">
    <source>
        <dbReference type="EMBL" id="TRX97544.1"/>
    </source>
</evidence>
<dbReference type="AlphaFoldDB" id="A0A553IBG4"/>
<gene>
    <name evidence="1" type="ORF">FHL15_001299</name>
</gene>
<evidence type="ECO:0000313" key="2">
    <source>
        <dbReference type="Proteomes" id="UP000319160"/>
    </source>
</evidence>
<dbReference type="Proteomes" id="UP000319160">
    <property type="component" value="Unassembled WGS sequence"/>
</dbReference>
<reference evidence="2" key="1">
    <citation type="submission" date="2019-06" db="EMBL/GenBank/DDBJ databases">
        <title>Draft genome sequence of the griseofulvin-producing fungus Xylaria cubensis strain G536.</title>
        <authorList>
            <person name="Mead M.E."/>
            <person name="Raja H.A."/>
            <person name="Steenwyk J.L."/>
            <person name="Knowles S.L."/>
            <person name="Oberlies N.H."/>
            <person name="Rokas A."/>
        </authorList>
    </citation>
    <scope>NUCLEOTIDE SEQUENCE [LARGE SCALE GENOMIC DNA]</scope>
    <source>
        <strain evidence="2">G536</strain>
    </source>
</reference>
<comment type="caution">
    <text evidence="1">The sequence shown here is derived from an EMBL/GenBank/DDBJ whole genome shotgun (WGS) entry which is preliminary data.</text>
</comment>
<sequence>MPASAPPLLSAAGRLVAVPEAVVEWSIAVNVEFSPGSGSYDSRAGGGAAVTSPARADRGVFDPYRPVLY</sequence>
<accession>A0A553IBG4</accession>
<organism evidence="1 2">
    <name type="scientific">Xylaria flabelliformis</name>
    <dbReference type="NCBI Taxonomy" id="2512241"/>
    <lineage>
        <taxon>Eukaryota</taxon>
        <taxon>Fungi</taxon>
        <taxon>Dikarya</taxon>
        <taxon>Ascomycota</taxon>
        <taxon>Pezizomycotina</taxon>
        <taxon>Sordariomycetes</taxon>
        <taxon>Xylariomycetidae</taxon>
        <taxon>Xylariales</taxon>
        <taxon>Xylariaceae</taxon>
        <taxon>Xylaria</taxon>
    </lineage>
</organism>
<proteinExistence type="predicted"/>